<dbReference type="NCBIfam" id="TIGR01007">
    <property type="entry name" value="eps_fam"/>
    <property type="match status" value="1"/>
</dbReference>
<dbReference type="GO" id="GO:0005524">
    <property type="term" value="F:ATP binding"/>
    <property type="evidence" value="ECO:0007669"/>
    <property type="project" value="UniProtKB-KW"/>
</dbReference>
<evidence type="ECO:0000256" key="5">
    <source>
        <dbReference type="ARBA" id="ARBA00022475"/>
    </source>
</evidence>
<keyword evidence="16" id="KW-0175">Coiled coil</keyword>
<dbReference type="EMBL" id="LS483250">
    <property type="protein sequence ID" value="SQD79783.1"/>
    <property type="molecule type" value="Genomic_DNA"/>
</dbReference>
<evidence type="ECO:0000256" key="7">
    <source>
        <dbReference type="ARBA" id="ARBA00022679"/>
    </source>
</evidence>
<evidence type="ECO:0000259" key="18">
    <source>
        <dbReference type="Pfam" id="PF02706"/>
    </source>
</evidence>
<keyword evidence="8 17" id="KW-0812">Transmembrane</keyword>
<evidence type="ECO:0000256" key="14">
    <source>
        <dbReference type="ARBA" id="ARBA00023137"/>
    </source>
</evidence>
<keyword evidence="7" id="KW-0808">Transferase</keyword>
<comment type="subcellular location">
    <subcellularLocation>
        <location evidence="1">Cell inner membrane</location>
        <topology evidence="1">Multi-pass membrane protein</topology>
    </subcellularLocation>
</comment>
<evidence type="ECO:0000256" key="2">
    <source>
        <dbReference type="ARBA" id="ARBA00007316"/>
    </source>
</evidence>
<evidence type="ECO:0000256" key="9">
    <source>
        <dbReference type="ARBA" id="ARBA00022741"/>
    </source>
</evidence>
<keyword evidence="6" id="KW-0997">Cell inner membrane</keyword>
<dbReference type="Pfam" id="PF13807">
    <property type="entry name" value="GNVR"/>
    <property type="match status" value="1"/>
</dbReference>
<dbReference type="InterPro" id="IPR032807">
    <property type="entry name" value="GNVR"/>
</dbReference>
<name>A0A330LSR3_9GAMM</name>
<dbReference type="GO" id="GO:0005886">
    <property type="term" value="C:plasma membrane"/>
    <property type="evidence" value="ECO:0007669"/>
    <property type="project" value="UniProtKB-SubCell"/>
</dbReference>
<protein>
    <recommendedName>
        <fullName evidence="4">non-specific protein-tyrosine kinase</fullName>
        <ecNumber evidence="4">2.7.10.2</ecNumber>
    </recommendedName>
</protein>
<evidence type="ECO:0000256" key="8">
    <source>
        <dbReference type="ARBA" id="ARBA00022692"/>
    </source>
</evidence>
<evidence type="ECO:0000256" key="1">
    <source>
        <dbReference type="ARBA" id="ARBA00004429"/>
    </source>
</evidence>
<evidence type="ECO:0000256" key="12">
    <source>
        <dbReference type="ARBA" id="ARBA00022989"/>
    </source>
</evidence>
<evidence type="ECO:0000256" key="16">
    <source>
        <dbReference type="SAM" id="Coils"/>
    </source>
</evidence>
<reference evidence="22" key="1">
    <citation type="submission" date="2018-05" db="EMBL/GenBank/DDBJ databases">
        <authorList>
            <person name="Cea G.-C."/>
            <person name="William W."/>
        </authorList>
    </citation>
    <scope>NUCLEOTIDE SEQUENCE [LARGE SCALE GENOMIC DNA]</scope>
    <source>
        <strain evidence="22">DB21MT 5</strain>
    </source>
</reference>
<evidence type="ECO:0000313" key="22">
    <source>
        <dbReference type="Proteomes" id="UP000250163"/>
    </source>
</evidence>
<dbReference type="CDD" id="cd05387">
    <property type="entry name" value="BY-kinase"/>
    <property type="match status" value="1"/>
</dbReference>
<comment type="catalytic activity">
    <reaction evidence="15">
        <text>L-tyrosyl-[protein] + ATP = O-phospho-L-tyrosyl-[protein] + ADP + H(+)</text>
        <dbReference type="Rhea" id="RHEA:10596"/>
        <dbReference type="Rhea" id="RHEA-COMP:10136"/>
        <dbReference type="Rhea" id="RHEA-COMP:20101"/>
        <dbReference type="ChEBI" id="CHEBI:15378"/>
        <dbReference type="ChEBI" id="CHEBI:30616"/>
        <dbReference type="ChEBI" id="CHEBI:46858"/>
        <dbReference type="ChEBI" id="CHEBI:61978"/>
        <dbReference type="ChEBI" id="CHEBI:456216"/>
        <dbReference type="EC" id="2.7.10.2"/>
    </reaction>
</comment>
<dbReference type="GO" id="GO:0004715">
    <property type="term" value="F:non-membrane spanning protein tyrosine kinase activity"/>
    <property type="evidence" value="ECO:0007669"/>
    <property type="project" value="UniProtKB-EC"/>
</dbReference>
<evidence type="ECO:0000256" key="11">
    <source>
        <dbReference type="ARBA" id="ARBA00022840"/>
    </source>
</evidence>
<dbReference type="SUPFAM" id="SSF52540">
    <property type="entry name" value="P-loop containing nucleoside triphosphate hydrolases"/>
    <property type="match status" value="1"/>
</dbReference>
<dbReference type="Gene3D" id="3.40.50.300">
    <property type="entry name" value="P-loop containing nucleotide triphosphate hydrolases"/>
    <property type="match status" value="1"/>
</dbReference>
<feature type="domain" description="Tyrosine-protein kinase G-rich" evidence="20">
    <location>
        <begin position="399"/>
        <end position="470"/>
    </location>
</feature>
<keyword evidence="11" id="KW-0067">ATP-binding</keyword>
<evidence type="ECO:0000256" key="13">
    <source>
        <dbReference type="ARBA" id="ARBA00023136"/>
    </source>
</evidence>
<evidence type="ECO:0000256" key="3">
    <source>
        <dbReference type="ARBA" id="ARBA00008883"/>
    </source>
</evidence>
<keyword evidence="5" id="KW-1003">Cell membrane</keyword>
<dbReference type="EC" id="2.7.10.2" evidence="4"/>
<keyword evidence="14" id="KW-0829">Tyrosine-protein kinase</keyword>
<evidence type="ECO:0000256" key="4">
    <source>
        <dbReference type="ARBA" id="ARBA00011903"/>
    </source>
</evidence>
<feature type="transmembrane region" description="Helical" evidence="17">
    <location>
        <begin position="450"/>
        <end position="471"/>
    </location>
</feature>
<dbReference type="Proteomes" id="UP000250163">
    <property type="component" value="Chromosome MORIYA"/>
</dbReference>
<keyword evidence="22" id="KW-1185">Reference proteome</keyword>
<sequence length="760" mass="85158">MTDMTSSNSMIKKQPVEEVINLSNYFKIINQFKWRIFFLATAVAILTAIIVKNITPTFQATSTLLIEANQAKAVSFEEVMGLDSNRKEYYLTQFEILKSNTIAAAVITQLNLQDEAEFQPQQGESVMDMLRDALPFLPTDVAEVLTEQELEERKLRALIRQFSEQLTIQPVRKTQLVSISFDSQDPRLAAKVANAVGDVYIQQDLFDKISVNESASGWLHSRLSDLRVTLNKSEAKLQTYSNKENLISQSGEGVSALISKELDQTSQQLTQARNEYNQLRSIVALVKEQGTKDLALLESMPEISSHPAIVSLRDNQIEVELKISDLSKVYGPKHPKFKSAQSEWHTVTKRMKSRILKIVSGLDKSLITKKRNINALERDLASIKAKYHRVVSKENIYRKLQREVNTNRKIFDTFLSRAKETEVTSDFNSAVARFTDRAFAPERPIKPKKALIVLLAFVATFGLGIVAAFVFESLNDNFKSAKDIEDKLSFRMLGLLPLVVLKKHQDLELHHFFTDTGRRFAESVRTLRTSYILTHHEDDKVIAITSSIPGEGKSTTSVNLAFSLGQMGNVLLIDGDMRKPSICKRFSIPNYHAGLSNMIAQTEVLDDCLYYDDQSNITVMPCGNLPSNPQELLASKHFAQLIKQLKLTYDYIIIDTPPINAVSDALIIAKQADSLIYVVKSDDTRTGVVRNGVGRLVDANIKIAGIVLNKVDIRASSNSDYYYGYYSDKAYGSAVKTNTSASNDILTGKVDPEGKLQLLS</sequence>
<feature type="coiled-coil region" evidence="16">
    <location>
        <begin position="223"/>
        <end position="289"/>
    </location>
</feature>
<organism evidence="21 22">
    <name type="scientific">Moritella yayanosii</name>
    <dbReference type="NCBI Taxonomy" id="69539"/>
    <lineage>
        <taxon>Bacteria</taxon>
        <taxon>Pseudomonadati</taxon>
        <taxon>Pseudomonadota</taxon>
        <taxon>Gammaproteobacteria</taxon>
        <taxon>Alteromonadales</taxon>
        <taxon>Moritellaceae</taxon>
        <taxon>Moritella</taxon>
    </lineage>
</organism>
<evidence type="ECO:0000259" key="20">
    <source>
        <dbReference type="Pfam" id="PF13807"/>
    </source>
</evidence>
<dbReference type="PANTHER" id="PTHR32309">
    <property type="entry name" value="TYROSINE-PROTEIN KINASE"/>
    <property type="match status" value="1"/>
</dbReference>
<feature type="domain" description="AAA" evidence="19">
    <location>
        <begin position="540"/>
        <end position="681"/>
    </location>
</feature>
<evidence type="ECO:0000256" key="15">
    <source>
        <dbReference type="ARBA" id="ARBA00051245"/>
    </source>
</evidence>
<dbReference type="Pfam" id="PF02706">
    <property type="entry name" value="Wzz"/>
    <property type="match status" value="1"/>
</dbReference>
<evidence type="ECO:0000256" key="10">
    <source>
        <dbReference type="ARBA" id="ARBA00022777"/>
    </source>
</evidence>
<feature type="transmembrane region" description="Helical" evidence="17">
    <location>
        <begin position="32"/>
        <end position="51"/>
    </location>
</feature>
<gene>
    <name evidence="21" type="ORF">MORIYA_3328</name>
</gene>
<dbReference type="AlphaFoldDB" id="A0A330LSR3"/>
<dbReference type="Pfam" id="PF13614">
    <property type="entry name" value="AAA_31"/>
    <property type="match status" value="1"/>
</dbReference>
<keyword evidence="9" id="KW-0547">Nucleotide-binding</keyword>
<comment type="similarity">
    <text evidence="3">Belongs to the etk/wzc family.</text>
</comment>
<dbReference type="PANTHER" id="PTHR32309:SF13">
    <property type="entry name" value="FERRIC ENTEROBACTIN TRANSPORT PROTEIN FEPE"/>
    <property type="match status" value="1"/>
</dbReference>
<keyword evidence="12 17" id="KW-1133">Transmembrane helix</keyword>
<dbReference type="OrthoDB" id="9775724at2"/>
<dbReference type="InterPro" id="IPR050445">
    <property type="entry name" value="Bact_polysacc_biosynth/exp"/>
</dbReference>
<dbReference type="InterPro" id="IPR025669">
    <property type="entry name" value="AAA_dom"/>
</dbReference>
<dbReference type="InterPro" id="IPR027417">
    <property type="entry name" value="P-loop_NTPase"/>
</dbReference>
<dbReference type="InterPro" id="IPR005702">
    <property type="entry name" value="Wzc-like_C"/>
</dbReference>
<proteinExistence type="inferred from homology"/>
<comment type="similarity">
    <text evidence="2">Belongs to the CpsD/CapB family.</text>
</comment>
<keyword evidence="13 17" id="KW-0472">Membrane</keyword>
<evidence type="ECO:0000256" key="17">
    <source>
        <dbReference type="SAM" id="Phobius"/>
    </source>
</evidence>
<keyword evidence="10" id="KW-0418">Kinase</keyword>
<accession>A0A330LSR3</accession>
<evidence type="ECO:0000313" key="21">
    <source>
        <dbReference type="EMBL" id="SQD79783.1"/>
    </source>
</evidence>
<evidence type="ECO:0000256" key="6">
    <source>
        <dbReference type="ARBA" id="ARBA00022519"/>
    </source>
</evidence>
<dbReference type="InterPro" id="IPR003856">
    <property type="entry name" value="LPS_length_determ_N"/>
</dbReference>
<dbReference type="KEGG" id="mya:MORIYA_3328"/>
<dbReference type="RefSeq" id="WP_112716676.1">
    <property type="nucleotide sequence ID" value="NZ_LS483250.1"/>
</dbReference>
<feature type="domain" description="Polysaccharide chain length determinant N-terminal" evidence="18">
    <location>
        <begin position="20"/>
        <end position="110"/>
    </location>
</feature>
<evidence type="ECO:0000259" key="19">
    <source>
        <dbReference type="Pfam" id="PF13614"/>
    </source>
</evidence>